<evidence type="ECO:0000313" key="1">
    <source>
        <dbReference type="EMBL" id="TDL06724.1"/>
    </source>
</evidence>
<dbReference type="RefSeq" id="WP_131705469.1">
    <property type="nucleotide sequence ID" value="NZ_CALTXN010000032.1"/>
</dbReference>
<dbReference type="EMBL" id="SDLP01000005">
    <property type="protein sequence ID" value="TDL06724.1"/>
    <property type="molecule type" value="Genomic_DNA"/>
</dbReference>
<sequence>MTEVSDDFKHPKCYANTRGGCSSTISGEHYVSHGLIKLYQDNDPAHRVQHRTGKGVGHPVTPKNFKANILCQKHNTALSPADDAALEFATFLRRNALQYDAGAGEWGDAEEISISGNDFQRWVLKLFLNHAATNHFGVQQAKTVQYPTEAVDLLLGRAAWPSTWGLCIPADLSNNDLWSDPFQRKEAVDVDWWGCAPFVFHDETLLGGAIVDLSHVSFGLTLFNPGRHDPRFNNPGNPIRGTVQRPRYMGWKSEGIEKRIYFDWEETRNGPGITYTLMSQERDWRSRGTLPSGRQFTKPQHP</sequence>
<dbReference type="OrthoDB" id="4545131at2"/>
<dbReference type="Proteomes" id="UP000294952">
    <property type="component" value="Unassembled WGS sequence"/>
</dbReference>
<comment type="caution">
    <text evidence="1">The sequence shown here is derived from an EMBL/GenBank/DDBJ whole genome shotgun (WGS) entry which is preliminary data.</text>
</comment>
<dbReference type="AlphaFoldDB" id="A0A4R5X5U4"/>
<protein>
    <submittedName>
        <fullName evidence="1">Uncharacterized protein</fullName>
    </submittedName>
</protein>
<gene>
    <name evidence="1" type="ORF">EUA04_18710</name>
</gene>
<accession>A0A4R5X5U4</accession>
<name>A0A4R5X5U4_9MYCO</name>
<organism evidence="1 2">
    <name type="scientific">Mycolicibacterium obuense</name>
    <dbReference type="NCBI Taxonomy" id="1807"/>
    <lineage>
        <taxon>Bacteria</taxon>
        <taxon>Bacillati</taxon>
        <taxon>Actinomycetota</taxon>
        <taxon>Actinomycetes</taxon>
        <taxon>Mycobacteriales</taxon>
        <taxon>Mycobacteriaceae</taxon>
        <taxon>Mycolicibacterium</taxon>
    </lineage>
</organism>
<reference evidence="1 2" key="1">
    <citation type="submission" date="2019-01" db="EMBL/GenBank/DDBJ databases">
        <title>High-quality-draft genome sequences of five non-tuberculosis mycobacteriaceae isolated from a nosocomial environment.</title>
        <authorList>
            <person name="Tiago I."/>
            <person name="Alarico S."/>
            <person name="Pereira S.G."/>
            <person name="Coelho C."/>
            <person name="Maranha A."/>
            <person name="Empadinhas N."/>
        </authorList>
    </citation>
    <scope>NUCLEOTIDE SEQUENCE [LARGE SCALE GENOMIC DNA]</scope>
    <source>
        <strain evidence="1 2">22DIII</strain>
    </source>
</reference>
<evidence type="ECO:0000313" key="2">
    <source>
        <dbReference type="Proteomes" id="UP000294952"/>
    </source>
</evidence>
<proteinExistence type="predicted"/>